<keyword evidence="6" id="KW-0809">Transit peptide</keyword>
<dbReference type="RefSeq" id="XP_064703066.1">
    <property type="nucleotide sequence ID" value="XM_064850179.1"/>
</dbReference>
<feature type="region of interest" description="Disordered" evidence="10">
    <location>
        <begin position="128"/>
        <end position="184"/>
    </location>
</feature>
<comment type="similarity">
    <text evidence="3 9">Belongs to the 2-oxoacid dehydrogenase family.</text>
</comment>
<evidence type="ECO:0000256" key="7">
    <source>
        <dbReference type="ARBA" id="ARBA00023128"/>
    </source>
</evidence>
<dbReference type="FunFam" id="2.40.50.100:FF:000013">
    <property type="entry name" value="Dihydrolipoamide acetyltransferase component of pyruvate dehydrogenase complex"/>
    <property type="match status" value="1"/>
</dbReference>
<dbReference type="CDD" id="cd06849">
    <property type="entry name" value="lipoyl_domain"/>
    <property type="match status" value="1"/>
</dbReference>
<evidence type="ECO:0000256" key="2">
    <source>
        <dbReference type="ARBA" id="ARBA00004305"/>
    </source>
</evidence>
<gene>
    <name evidence="13" type="ORF">LTR84_006619</name>
</gene>
<dbReference type="PROSITE" id="PS50968">
    <property type="entry name" value="BIOTINYL_LIPOYL"/>
    <property type="match status" value="1"/>
</dbReference>
<dbReference type="Pfam" id="PF00364">
    <property type="entry name" value="Biotin_lipoyl"/>
    <property type="match status" value="1"/>
</dbReference>
<evidence type="ECO:0000256" key="1">
    <source>
        <dbReference type="ARBA" id="ARBA00001938"/>
    </source>
</evidence>
<keyword evidence="7" id="KW-0496">Mitochondrion</keyword>
<dbReference type="EC" id="2.3.1.-" evidence="9"/>
<dbReference type="InterPro" id="IPR004167">
    <property type="entry name" value="PSBD"/>
</dbReference>
<feature type="compositionally biased region" description="Low complexity" evidence="10">
    <location>
        <begin position="167"/>
        <end position="184"/>
    </location>
</feature>
<feature type="region of interest" description="Disordered" evidence="10">
    <location>
        <begin position="225"/>
        <end position="247"/>
    </location>
</feature>
<dbReference type="EMBL" id="JAVRRD010000025">
    <property type="protein sequence ID" value="KAK5047522.1"/>
    <property type="molecule type" value="Genomic_DNA"/>
</dbReference>
<dbReference type="InterPro" id="IPR050743">
    <property type="entry name" value="2-oxoacid_DH_E2_comp"/>
</dbReference>
<dbReference type="PROSITE" id="PS00189">
    <property type="entry name" value="LIPOYL"/>
    <property type="match status" value="1"/>
</dbReference>
<evidence type="ECO:0000313" key="13">
    <source>
        <dbReference type="EMBL" id="KAK5047522.1"/>
    </source>
</evidence>
<dbReference type="InterPro" id="IPR036625">
    <property type="entry name" value="E3-bd_dom_sf"/>
</dbReference>
<dbReference type="InterPro" id="IPR011053">
    <property type="entry name" value="Single_hybrid_motif"/>
</dbReference>
<sequence>MALQKVLPRIAPRQLGQCFISGRSTQPVHQCSRLFHQSAPLKVVKPYILADIGEGITECQIISWSVKPGDKVEQFDTICEVSSDKATVEITSRFDGVIKKLYYEQDDVAVVGKALLDIDIEGDDEISTETQVTESELEVSAATGEPGKAQDTTTIQAVETIQQSQGSSATSNQPSAPPASSSDFAATPAVRHLLKQHNLSAANIVGTGKGGRISKEDVERHITGLGQDHPAPAPISSQVTATPKSEGDVSIRFSPTENQMFKAMTRSLSIPHFLYAHTVDVSSFQEVRTKLASSKVLEHLATSAGNTSTAPKVTLLPFILKALSRVFTKFPKLNSHMDASDPSTPRLTLKGSHNFGIAIDTPQGLLVPVIKNVQNHSVLSLAAEVKRISEIARAGKLRPEDFQGATFTVSNIGSVGAGCQVVSPVIVSPMVGILGMGRMSDVPVFRKDDDGIERLVKEQQVILSWSADHRIIDGATVAKAADMLAALLSRPESLGLILT</sequence>
<dbReference type="GO" id="GO:0016407">
    <property type="term" value="F:acetyltransferase activity"/>
    <property type="evidence" value="ECO:0007669"/>
    <property type="project" value="TreeGrafter"/>
</dbReference>
<proteinExistence type="inferred from homology"/>
<keyword evidence="4 9" id="KW-0808">Transferase</keyword>
<reference evidence="13 14" key="1">
    <citation type="submission" date="2023-08" db="EMBL/GenBank/DDBJ databases">
        <title>Black Yeasts Isolated from many extreme environments.</title>
        <authorList>
            <person name="Coleine C."/>
            <person name="Stajich J.E."/>
            <person name="Selbmann L."/>
        </authorList>
    </citation>
    <scope>NUCLEOTIDE SEQUENCE [LARGE SCALE GENOMIC DNA]</scope>
    <source>
        <strain evidence="13 14">CCFEE 5792</strain>
    </source>
</reference>
<name>A0AAV9N3A2_9EURO</name>
<comment type="cofactor">
    <cofactor evidence="1 9">
        <name>(R)-lipoate</name>
        <dbReference type="ChEBI" id="CHEBI:83088"/>
    </cofactor>
</comment>
<dbReference type="GO" id="GO:0005759">
    <property type="term" value="C:mitochondrial matrix"/>
    <property type="evidence" value="ECO:0007669"/>
    <property type="project" value="UniProtKB-SubCell"/>
</dbReference>
<evidence type="ECO:0000256" key="9">
    <source>
        <dbReference type="RuleBase" id="RU003423"/>
    </source>
</evidence>
<dbReference type="GO" id="GO:0045333">
    <property type="term" value="P:cellular respiration"/>
    <property type="evidence" value="ECO:0007669"/>
    <property type="project" value="UniProtKB-ARBA"/>
</dbReference>
<protein>
    <recommendedName>
        <fullName evidence="9">Dihydrolipoamide acetyltransferase component of pyruvate dehydrogenase complex</fullName>
        <ecNumber evidence="9">2.3.1.-</ecNumber>
    </recommendedName>
</protein>
<evidence type="ECO:0000256" key="3">
    <source>
        <dbReference type="ARBA" id="ARBA00007317"/>
    </source>
</evidence>
<dbReference type="FunFam" id="3.30.559.10:FF:000007">
    <property type="entry name" value="Dihydrolipoamide acetyltransferase component of pyruvate dehydrogenase complex"/>
    <property type="match status" value="1"/>
</dbReference>
<dbReference type="SUPFAM" id="SSF52777">
    <property type="entry name" value="CoA-dependent acyltransferases"/>
    <property type="match status" value="1"/>
</dbReference>
<dbReference type="InterPro" id="IPR000089">
    <property type="entry name" value="Biotin_lipoyl"/>
</dbReference>
<comment type="subcellular location">
    <subcellularLocation>
        <location evidence="2">Mitochondrion matrix</location>
    </subcellularLocation>
</comment>
<dbReference type="PANTHER" id="PTHR43178">
    <property type="entry name" value="DIHYDROLIPOAMIDE ACETYLTRANSFERASE COMPONENT OF PYRUVATE DEHYDROGENASE COMPLEX"/>
    <property type="match status" value="1"/>
</dbReference>
<keyword evidence="5 9" id="KW-0450">Lipoyl</keyword>
<feature type="domain" description="Peripheral subunit-binding (PSBD)" evidence="12">
    <location>
        <begin position="185"/>
        <end position="222"/>
    </location>
</feature>
<dbReference type="Proteomes" id="UP001358417">
    <property type="component" value="Unassembled WGS sequence"/>
</dbReference>
<evidence type="ECO:0000259" key="12">
    <source>
        <dbReference type="PROSITE" id="PS51826"/>
    </source>
</evidence>
<comment type="caution">
    <text evidence="13">The sequence shown here is derived from an EMBL/GenBank/DDBJ whole genome shotgun (WGS) entry which is preliminary data.</text>
</comment>
<dbReference type="AlphaFoldDB" id="A0AAV9N3A2"/>
<dbReference type="InterPro" id="IPR001078">
    <property type="entry name" value="2-oxoacid_DH_actylTfrase"/>
</dbReference>
<evidence type="ECO:0000259" key="11">
    <source>
        <dbReference type="PROSITE" id="PS50968"/>
    </source>
</evidence>
<evidence type="ECO:0000256" key="4">
    <source>
        <dbReference type="ARBA" id="ARBA00022679"/>
    </source>
</evidence>
<dbReference type="InterPro" id="IPR003016">
    <property type="entry name" value="2-oxoA_DH_lipoyl-BS"/>
</dbReference>
<accession>A0AAV9N3A2</accession>
<dbReference type="InterPro" id="IPR023213">
    <property type="entry name" value="CAT-like_dom_sf"/>
</dbReference>
<feature type="compositionally biased region" description="Polar residues" evidence="10">
    <location>
        <begin position="150"/>
        <end position="166"/>
    </location>
</feature>
<dbReference type="SUPFAM" id="SSF51230">
    <property type="entry name" value="Single hybrid motif"/>
    <property type="match status" value="1"/>
</dbReference>
<evidence type="ECO:0000256" key="5">
    <source>
        <dbReference type="ARBA" id="ARBA00022823"/>
    </source>
</evidence>
<keyword evidence="14" id="KW-1185">Reference proteome</keyword>
<dbReference type="SUPFAM" id="SSF47005">
    <property type="entry name" value="Peripheral subunit-binding domain of 2-oxo acid dehydrogenase complex"/>
    <property type="match status" value="1"/>
</dbReference>
<dbReference type="Pfam" id="PF00198">
    <property type="entry name" value="2-oxoacid_dh"/>
    <property type="match status" value="1"/>
</dbReference>
<dbReference type="Gene3D" id="4.10.320.10">
    <property type="entry name" value="E3-binding domain"/>
    <property type="match status" value="1"/>
</dbReference>
<dbReference type="Gene3D" id="3.30.559.10">
    <property type="entry name" value="Chloramphenicol acetyltransferase-like domain"/>
    <property type="match status" value="1"/>
</dbReference>
<evidence type="ECO:0000256" key="10">
    <source>
        <dbReference type="SAM" id="MobiDB-lite"/>
    </source>
</evidence>
<dbReference type="GO" id="GO:0031405">
    <property type="term" value="F:lipoic acid binding"/>
    <property type="evidence" value="ECO:0007669"/>
    <property type="project" value="TreeGrafter"/>
</dbReference>
<keyword evidence="8 9" id="KW-0012">Acyltransferase</keyword>
<dbReference type="Gene3D" id="2.40.50.100">
    <property type="match status" value="1"/>
</dbReference>
<dbReference type="PROSITE" id="PS51826">
    <property type="entry name" value="PSBD"/>
    <property type="match status" value="1"/>
</dbReference>
<dbReference type="GeneID" id="89974790"/>
<evidence type="ECO:0000256" key="6">
    <source>
        <dbReference type="ARBA" id="ARBA00022946"/>
    </source>
</evidence>
<dbReference type="Pfam" id="PF02817">
    <property type="entry name" value="E3_binding"/>
    <property type="match status" value="1"/>
</dbReference>
<evidence type="ECO:0000313" key="14">
    <source>
        <dbReference type="Proteomes" id="UP001358417"/>
    </source>
</evidence>
<evidence type="ECO:0000256" key="8">
    <source>
        <dbReference type="ARBA" id="ARBA00023315"/>
    </source>
</evidence>
<organism evidence="13 14">
    <name type="scientific">Exophiala bonariae</name>
    <dbReference type="NCBI Taxonomy" id="1690606"/>
    <lineage>
        <taxon>Eukaryota</taxon>
        <taxon>Fungi</taxon>
        <taxon>Dikarya</taxon>
        <taxon>Ascomycota</taxon>
        <taxon>Pezizomycotina</taxon>
        <taxon>Eurotiomycetes</taxon>
        <taxon>Chaetothyriomycetidae</taxon>
        <taxon>Chaetothyriales</taxon>
        <taxon>Herpotrichiellaceae</taxon>
        <taxon>Exophiala</taxon>
    </lineage>
</organism>
<feature type="domain" description="Lipoyl-binding" evidence="11">
    <location>
        <begin position="40"/>
        <end position="119"/>
    </location>
</feature>
<dbReference type="PANTHER" id="PTHR43178:SF5">
    <property type="entry name" value="LIPOAMIDE ACYLTRANSFERASE COMPONENT OF BRANCHED-CHAIN ALPHA-KETO ACID DEHYDROGENASE COMPLEX, MITOCHONDRIAL"/>
    <property type="match status" value="1"/>
</dbReference>